<evidence type="ECO:0008006" key="3">
    <source>
        <dbReference type="Google" id="ProtNLM"/>
    </source>
</evidence>
<dbReference type="Proteomes" id="UP001194714">
    <property type="component" value="Unassembled WGS sequence"/>
</dbReference>
<accession>A0ABS0B2Z8</accession>
<dbReference type="EMBL" id="JAAEJV010000075">
    <property type="protein sequence ID" value="MBF5060111.1"/>
    <property type="molecule type" value="Genomic_DNA"/>
</dbReference>
<evidence type="ECO:0000313" key="1">
    <source>
        <dbReference type="EMBL" id="MBF5060111.1"/>
    </source>
</evidence>
<keyword evidence="2" id="KW-1185">Reference proteome</keyword>
<name>A0ABS0B2Z8_9BACT</name>
<organism evidence="1 2">
    <name type="scientific">Candidatus Neptunichlamydia vexilliferae</name>
    <dbReference type="NCBI Taxonomy" id="1651774"/>
    <lineage>
        <taxon>Bacteria</taxon>
        <taxon>Pseudomonadati</taxon>
        <taxon>Chlamydiota</taxon>
        <taxon>Chlamydiia</taxon>
        <taxon>Parachlamydiales</taxon>
        <taxon>Simkaniaceae</taxon>
        <taxon>Candidatus Neptunichlamydia</taxon>
    </lineage>
</organism>
<protein>
    <recommendedName>
        <fullName evidence="3">Transposase</fullName>
    </recommendedName>
</protein>
<comment type="caution">
    <text evidence="1">The sequence shown here is derived from an EMBL/GenBank/DDBJ whole genome shotgun (WGS) entry which is preliminary data.</text>
</comment>
<reference evidence="1 2" key="1">
    <citation type="submission" date="2020-01" db="EMBL/GenBank/DDBJ databases">
        <title>Draft genome sequence of Cand. Neptunochlamydia vexilliferae K9.</title>
        <authorList>
            <person name="Schulz F."/>
            <person name="Koestlbacher S."/>
            <person name="Wascher F."/>
            <person name="Pizzetti I."/>
            <person name="Horn M."/>
        </authorList>
    </citation>
    <scope>NUCLEOTIDE SEQUENCE [LARGE SCALE GENOMIC DNA]</scope>
    <source>
        <strain evidence="1 2">K9</strain>
    </source>
</reference>
<proteinExistence type="predicted"/>
<sequence length="55" mass="6182">MPGRFHKKDFIYLGMVQNRVTLFGLMKGASGAEPRTRVEQCFARPPEEGRFGLPG</sequence>
<gene>
    <name evidence="1" type="ORF">NEPTK9_001641</name>
</gene>
<evidence type="ECO:0000313" key="2">
    <source>
        <dbReference type="Proteomes" id="UP001194714"/>
    </source>
</evidence>